<keyword evidence="2" id="KW-0378">Hydrolase</keyword>
<dbReference type="PANTHER" id="PTHR43309">
    <property type="entry name" value="5-OXOPROLINASE SUBUNIT C"/>
    <property type="match status" value="1"/>
</dbReference>
<accession>A0A839Z747</accession>
<keyword evidence="6" id="KW-1185">Reference proteome</keyword>
<evidence type="ECO:0000259" key="4">
    <source>
        <dbReference type="SMART" id="SM00797"/>
    </source>
</evidence>
<keyword evidence="3" id="KW-0067">ATP-binding</keyword>
<dbReference type="Pfam" id="PF02626">
    <property type="entry name" value="CT_A_B"/>
    <property type="match status" value="1"/>
</dbReference>
<dbReference type="GO" id="GO:0005524">
    <property type="term" value="F:ATP binding"/>
    <property type="evidence" value="ECO:0007669"/>
    <property type="project" value="UniProtKB-KW"/>
</dbReference>
<evidence type="ECO:0000256" key="3">
    <source>
        <dbReference type="ARBA" id="ARBA00022840"/>
    </source>
</evidence>
<dbReference type="NCBIfam" id="TIGR00724">
    <property type="entry name" value="urea_amlyse_rel"/>
    <property type="match status" value="1"/>
</dbReference>
<dbReference type="EMBL" id="JACICD010000001">
    <property type="protein sequence ID" value="MBB3770236.1"/>
    <property type="molecule type" value="Genomic_DNA"/>
</dbReference>
<gene>
    <name evidence="5" type="ORF">FHS55_000822</name>
</gene>
<sequence length="356" mass="36390">MSASLTLLQPGPQTSVQDAGRLGFQAYGVPVCGALDEPALRLANALVGNAANAAALELRLAGPVFEVTGGPARLALTGADAVIEVEQDGQTQRFGPWRAIDIPEGARVRIGPLRGSGGAILGFAGGIDVPVILGSRATDLKGRFGGHQGRALAAGDVVGLGPSPLHGPCLELQSPPSLAFGGTLRVVLGPQAEAFTEDAIATFLGTAYRVSREADRMGLRLEGVPLGFRQGADIVSDGIVTGSIQVPGSGLPILLLADHQTIGGYAKIATVISADLAAAGRLLPGAGIRFAAVSVAQAEEARRAQERVLAQQLAALVPVRALARVDHEALLRENLVSGVVSALESDEGRAAMDRIT</sequence>
<evidence type="ECO:0000256" key="1">
    <source>
        <dbReference type="ARBA" id="ARBA00022741"/>
    </source>
</evidence>
<evidence type="ECO:0000313" key="5">
    <source>
        <dbReference type="EMBL" id="MBB3770236.1"/>
    </source>
</evidence>
<dbReference type="SUPFAM" id="SSF50891">
    <property type="entry name" value="Cyclophilin-like"/>
    <property type="match status" value="1"/>
</dbReference>
<proteinExistence type="predicted"/>
<evidence type="ECO:0000256" key="2">
    <source>
        <dbReference type="ARBA" id="ARBA00022801"/>
    </source>
</evidence>
<dbReference type="Proteomes" id="UP000533469">
    <property type="component" value="Unassembled WGS sequence"/>
</dbReference>
<keyword evidence="1" id="KW-0547">Nucleotide-binding</keyword>
<reference evidence="5 6" key="1">
    <citation type="submission" date="2020-08" db="EMBL/GenBank/DDBJ databases">
        <title>Genomic Encyclopedia of Type Strains, Phase IV (KMG-IV): sequencing the most valuable type-strain genomes for metagenomic binning, comparative biology and taxonomic classification.</title>
        <authorList>
            <person name="Goeker M."/>
        </authorList>
    </citation>
    <scope>NUCLEOTIDE SEQUENCE [LARGE SCALE GENOMIC DNA]</scope>
    <source>
        <strain evidence="5 6">DSM 5895</strain>
    </source>
</reference>
<dbReference type="Gene3D" id="2.40.100.10">
    <property type="entry name" value="Cyclophilin-like"/>
    <property type="match status" value="1"/>
</dbReference>
<dbReference type="GO" id="GO:0016787">
    <property type="term" value="F:hydrolase activity"/>
    <property type="evidence" value="ECO:0007669"/>
    <property type="project" value="UniProtKB-KW"/>
</dbReference>
<evidence type="ECO:0000313" key="6">
    <source>
        <dbReference type="Proteomes" id="UP000533469"/>
    </source>
</evidence>
<name>A0A839Z747_9HYPH</name>
<dbReference type="AlphaFoldDB" id="A0A839Z747"/>
<protein>
    <submittedName>
        <fullName evidence="5">UPF0271 protein</fullName>
    </submittedName>
</protein>
<comment type="caution">
    <text evidence="5">The sequence shown here is derived from an EMBL/GenBank/DDBJ whole genome shotgun (WGS) entry which is preliminary data.</text>
</comment>
<organism evidence="5 6">
    <name type="scientific">Ancylobacter tetraedralis</name>
    <dbReference type="NCBI Taxonomy" id="217068"/>
    <lineage>
        <taxon>Bacteria</taxon>
        <taxon>Pseudomonadati</taxon>
        <taxon>Pseudomonadota</taxon>
        <taxon>Alphaproteobacteria</taxon>
        <taxon>Hyphomicrobiales</taxon>
        <taxon>Xanthobacteraceae</taxon>
        <taxon>Ancylobacter</taxon>
    </lineage>
</organism>
<dbReference type="SMART" id="SM00797">
    <property type="entry name" value="AHS2"/>
    <property type="match status" value="1"/>
</dbReference>
<dbReference type="InterPro" id="IPR003778">
    <property type="entry name" value="CT_A_B"/>
</dbReference>
<dbReference type="RefSeq" id="WP_183188357.1">
    <property type="nucleotide sequence ID" value="NZ_JACICD010000001.1"/>
</dbReference>
<dbReference type="InterPro" id="IPR052708">
    <property type="entry name" value="PxpC"/>
</dbReference>
<dbReference type="InterPro" id="IPR029000">
    <property type="entry name" value="Cyclophilin-like_dom_sf"/>
</dbReference>
<dbReference type="PANTHER" id="PTHR43309:SF5">
    <property type="entry name" value="5-OXOPROLINASE SUBUNIT C"/>
    <property type="match status" value="1"/>
</dbReference>
<feature type="domain" description="Carboxyltransferase" evidence="4">
    <location>
        <begin position="26"/>
        <end position="308"/>
    </location>
</feature>